<evidence type="ECO:0000256" key="1">
    <source>
        <dbReference type="SAM" id="MobiDB-lite"/>
    </source>
</evidence>
<gene>
    <name evidence="2" type="ORF">TRICI_001267</name>
</gene>
<dbReference type="EMBL" id="SWFS01000093">
    <property type="protein sequence ID" value="KAA8916641.1"/>
    <property type="molecule type" value="Genomic_DNA"/>
</dbReference>
<sequence length="117" mass="12712">MSISGSSSNNGGKAANSSHQRKNSYNSGSESEDERGKSLNGVSASNASKVGTFPLYDKRVCEPRTKRTERESYNYGNSVSFNDNQGRNYGLSSSNSRSYAAYGNGSFITRRDGDKTR</sequence>
<accession>A0A642V9Z0</accession>
<feature type="region of interest" description="Disordered" evidence="1">
    <location>
        <begin position="1"/>
        <end position="117"/>
    </location>
</feature>
<evidence type="ECO:0000313" key="3">
    <source>
        <dbReference type="Proteomes" id="UP000761534"/>
    </source>
</evidence>
<dbReference type="AlphaFoldDB" id="A0A642V9Z0"/>
<dbReference type="Proteomes" id="UP000761534">
    <property type="component" value="Unassembled WGS sequence"/>
</dbReference>
<feature type="compositionally biased region" description="Polar residues" evidence="1">
    <location>
        <begin position="40"/>
        <end position="49"/>
    </location>
</feature>
<keyword evidence="3" id="KW-1185">Reference proteome</keyword>
<feature type="compositionally biased region" description="Basic and acidic residues" evidence="1">
    <location>
        <begin position="56"/>
        <end position="72"/>
    </location>
</feature>
<feature type="compositionally biased region" description="Low complexity" evidence="1">
    <location>
        <begin position="1"/>
        <end position="18"/>
    </location>
</feature>
<organism evidence="2 3">
    <name type="scientific">Trichomonascus ciferrii</name>
    <dbReference type="NCBI Taxonomy" id="44093"/>
    <lineage>
        <taxon>Eukaryota</taxon>
        <taxon>Fungi</taxon>
        <taxon>Dikarya</taxon>
        <taxon>Ascomycota</taxon>
        <taxon>Saccharomycotina</taxon>
        <taxon>Dipodascomycetes</taxon>
        <taxon>Dipodascales</taxon>
        <taxon>Trichomonascaceae</taxon>
        <taxon>Trichomonascus</taxon>
        <taxon>Trichomonascus ciferrii complex</taxon>
    </lineage>
</organism>
<protein>
    <submittedName>
        <fullName evidence="2">Uncharacterized protein</fullName>
    </submittedName>
</protein>
<evidence type="ECO:0000313" key="2">
    <source>
        <dbReference type="EMBL" id="KAA8916641.1"/>
    </source>
</evidence>
<name>A0A642V9Z0_9ASCO</name>
<feature type="compositionally biased region" description="Polar residues" evidence="1">
    <location>
        <begin position="74"/>
        <end position="98"/>
    </location>
</feature>
<reference evidence="2" key="1">
    <citation type="journal article" date="2019" name="G3 (Bethesda)">
        <title>Genome Assemblies of Two Rare Opportunistic Yeast Pathogens: Diutina rugosa (syn. Candida rugosa) and Trichomonascus ciferrii (syn. Candida ciferrii).</title>
        <authorList>
            <person name="Mixao V."/>
            <person name="Saus E."/>
            <person name="Hansen A.P."/>
            <person name="Lass-Florl C."/>
            <person name="Gabaldon T."/>
        </authorList>
    </citation>
    <scope>NUCLEOTIDE SEQUENCE</scope>
    <source>
        <strain evidence="2">CBS 4856</strain>
    </source>
</reference>
<dbReference type="VEuPathDB" id="FungiDB:TRICI_001267"/>
<proteinExistence type="predicted"/>
<comment type="caution">
    <text evidence="2">The sequence shown here is derived from an EMBL/GenBank/DDBJ whole genome shotgun (WGS) entry which is preliminary data.</text>
</comment>